<dbReference type="HOGENOM" id="CLU_594007_0_0_4"/>
<evidence type="ECO:0000313" key="1">
    <source>
        <dbReference type="EMBL" id="EFF73136.1"/>
    </source>
</evidence>
<dbReference type="EMBL" id="ADMS01000125">
    <property type="protein sequence ID" value="EFF73136.1"/>
    <property type="molecule type" value="Genomic_DNA"/>
</dbReference>
<organism evidence="1 2">
    <name type="scientific">Achromobacter piechaudii ATCC 43553</name>
    <dbReference type="NCBI Taxonomy" id="742159"/>
    <lineage>
        <taxon>Bacteria</taxon>
        <taxon>Pseudomonadati</taxon>
        <taxon>Pseudomonadota</taxon>
        <taxon>Betaproteobacteria</taxon>
        <taxon>Burkholderiales</taxon>
        <taxon>Alcaligenaceae</taxon>
        <taxon>Achromobacter</taxon>
    </lineage>
</organism>
<proteinExistence type="predicted"/>
<reference evidence="2" key="1">
    <citation type="submission" date="2010-03" db="EMBL/GenBank/DDBJ databases">
        <title>Complete sequence of Mobiluncus curtisii ATCC 43063.</title>
        <authorList>
            <person name="Muzny D."/>
            <person name="Qin X."/>
            <person name="Deng J."/>
            <person name="Jiang H."/>
            <person name="Liu Y."/>
            <person name="Qu J."/>
            <person name="Song X.-Z."/>
            <person name="Zhang L."/>
            <person name="Thornton R."/>
            <person name="Coyle M."/>
            <person name="Francisco L."/>
            <person name="Jackson L."/>
            <person name="Javaid M."/>
            <person name="Korchina V."/>
            <person name="Kovar C."/>
            <person name="Mata R."/>
            <person name="Mathew T."/>
            <person name="Ngo R."/>
            <person name="Nguyen L."/>
            <person name="Nguyen N."/>
            <person name="Okwuonu G."/>
            <person name="Ongeri F."/>
            <person name="Pham C."/>
            <person name="Simmons D."/>
            <person name="Wilczek-Boney K."/>
            <person name="Hale W."/>
            <person name="Jakkamsetti A."/>
            <person name="Pham P."/>
            <person name="Ruth R."/>
            <person name="San Lucas F."/>
            <person name="Warren J."/>
            <person name="Zhang J."/>
            <person name="Zhao Z."/>
            <person name="Zhou C."/>
            <person name="Zhu D."/>
            <person name="Lee S."/>
            <person name="Bess C."/>
            <person name="Blankenburg K."/>
            <person name="Forbes L."/>
            <person name="Fu Q."/>
            <person name="Gubbala S."/>
            <person name="Hirani K."/>
            <person name="Jayaseelan J.C."/>
            <person name="Lara F."/>
            <person name="Munidasa M."/>
            <person name="Palculict T."/>
            <person name="Patil S."/>
            <person name="Pu L.-L."/>
            <person name="Saada N."/>
            <person name="Tang L."/>
            <person name="Weissenberger G."/>
            <person name="Zhu Y."/>
            <person name="Hemphill L."/>
            <person name="Shang Y."/>
            <person name="Youmans B."/>
            <person name="Ayvaz T."/>
            <person name="Ross M."/>
            <person name="Santibanez J."/>
            <person name="Aqrawi P."/>
            <person name="Gross S."/>
            <person name="Joshi V."/>
            <person name="Fowler G."/>
            <person name="Nazareth L."/>
            <person name="Reid J."/>
            <person name="Worley K."/>
            <person name="Petrosino J."/>
            <person name="Highlander S."/>
            <person name="Gibbs R."/>
            <person name="Gibbs R."/>
        </authorList>
    </citation>
    <scope>NUCLEOTIDE SEQUENCE [LARGE SCALE GENOMIC DNA]</scope>
    <source>
        <strain evidence="2">ATCC 43553</strain>
    </source>
</reference>
<gene>
    <name evidence="1" type="ORF">HMPREF0004_5466</name>
</gene>
<dbReference type="Proteomes" id="UP000004510">
    <property type="component" value="Unassembled WGS sequence"/>
</dbReference>
<evidence type="ECO:0000313" key="2">
    <source>
        <dbReference type="Proteomes" id="UP000004510"/>
    </source>
</evidence>
<accession>D4XJ19</accession>
<dbReference type="PATRIC" id="fig|742159.3.peg.1173"/>
<dbReference type="AlphaFoldDB" id="D4XJ19"/>
<comment type="caution">
    <text evidence="1">The sequence shown here is derived from an EMBL/GenBank/DDBJ whole genome shotgun (WGS) entry which is preliminary data.</text>
</comment>
<sequence>MHRFLCTPDSDASFDFFSNTIQLERLKDKDKVRLEQWLRDRSLFRQGGQPAIDASNDKADLVHEATHFMDATTTLWGLEYNYRKSRVLEKLQKGESPDEAVKVFMLNCAELEAHTSMTQQLDVACLAECVMKHKLVQHDTYGPMVMIEFQDEGKTVQTVPLSMLSILEANGYANETLSRIIDAEHLTDPDERTVALAIATSNYSRTMNDAERSEYTLLLHLINRACDDVPLKERLILVSKLIRAVLDLNALDLSKLANRLAPSFLNRSAGEALTWELRRGTSRPVVVFKAILAMDGFLTEAKAKGCREQYLQQFVSDPASIFELAVDEKVDVIDPVASSIERKVYMDRLEQDWGTLDHWIIPASVAVNRTALLHKTCAEAFDELVYPDYFLNAENLQMPMRIDCDVREKMDARLAIFGNLNKCYREAEKSKFYMRF</sequence>
<protein>
    <submittedName>
        <fullName evidence="1">Uncharacterized protein</fullName>
    </submittedName>
</protein>
<name>D4XJ19_9BURK</name>